<dbReference type="AlphaFoldDB" id="A0A2N3LIH8"/>
<proteinExistence type="predicted"/>
<keyword evidence="1" id="KW-1133">Transmembrane helix</keyword>
<dbReference type="OrthoDB" id="1928173at2"/>
<organism evidence="2 3">
    <name type="scientific">Heyndrickxia camelliae</name>
    <dbReference type="NCBI Taxonomy" id="1707093"/>
    <lineage>
        <taxon>Bacteria</taxon>
        <taxon>Bacillati</taxon>
        <taxon>Bacillota</taxon>
        <taxon>Bacilli</taxon>
        <taxon>Bacillales</taxon>
        <taxon>Bacillaceae</taxon>
        <taxon>Heyndrickxia</taxon>
    </lineage>
</organism>
<sequence length="185" mass="21789">MRSKNKRFIIGKGLAFSEAGEMQYLSKLAAEGWFLESHAFCGFGYRLCKGEKQDLQYCMDYQKLSKEDQEDYLEMFAAAGWKHVMSVGNIIHYFSAPPGIKPIYSDHSTLMEKYRKGKVNLDVSSIIFILLTFLTCFIWKNTEMHIAQLMFRYMFYFFLVVTLPIIMTYLAFILRLWRLRQLSND</sequence>
<evidence type="ECO:0008006" key="4">
    <source>
        <dbReference type="Google" id="ProtNLM"/>
    </source>
</evidence>
<reference evidence="2 3" key="1">
    <citation type="submission" date="2017-11" db="EMBL/GenBank/DDBJ databases">
        <title>Bacillus camelliae sp. nov., isolated from pu'er tea.</title>
        <authorList>
            <person name="Niu L."/>
        </authorList>
    </citation>
    <scope>NUCLEOTIDE SEQUENCE [LARGE SCALE GENOMIC DNA]</scope>
    <source>
        <strain evidence="2 3">7578-1</strain>
    </source>
</reference>
<evidence type="ECO:0000313" key="3">
    <source>
        <dbReference type="Proteomes" id="UP000233440"/>
    </source>
</evidence>
<dbReference type="RefSeq" id="WP_101354760.1">
    <property type="nucleotide sequence ID" value="NZ_PIQO01000010.1"/>
</dbReference>
<evidence type="ECO:0000313" key="2">
    <source>
        <dbReference type="EMBL" id="PKR84421.1"/>
    </source>
</evidence>
<comment type="caution">
    <text evidence="2">The sequence shown here is derived from an EMBL/GenBank/DDBJ whole genome shotgun (WGS) entry which is preliminary data.</text>
</comment>
<keyword evidence="1" id="KW-0472">Membrane</keyword>
<dbReference type="EMBL" id="PIQO01000010">
    <property type="protein sequence ID" value="PKR84421.1"/>
    <property type="molecule type" value="Genomic_DNA"/>
</dbReference>
<dbReference type="Pfam" id="PF11193">
    <property type="entry name" value="DUF2812"/>
    <property type="match status" value="1"/>
</dbReference>
<name>A0A2N3LIH8_9BACI</name>
<feature type="transmembrane region" description="Helical" evidence="1">
    <location>
        <begin position="119"/>
        <end position="141"/>
    </location>
</feature>
<accession>A0A2N3LIH8</accession>
<protein>
    <recommendedName>
        <fullName evidence="4">DUF2812 domain-containing protein</fullName>
    </recommendedName>
</protein>
<dbReference type="InterPro" id="IPR021359">
    <property type="entry name" value="DUF2812"/>
</dbReference>
<evidence type="ECO:0000256" key="1">
    <source>
        <dbReference type="SAM" id="Phobius"/>
    </source>
</evidence>
<feature type="transmembrane region" description="Helical" evidence="1">
    <location>
        <begin position="153"/>
        <end position="177"/>
    </location>
</feature>
<gene>
    <name evidence="2" type="ORF">CWO92_13595</name>
</gene>
<keyword evidence="3" id="KW-1185">Reference proteome</keyword>
<keyword evidence="1" id="KW-0812">Transmembrane</keyword>
<dbReference type="Proteomes" id="UP000233440">
    <property type="component" value="Unassembled WGS sequence"/>
</dbReference>